<dbReference type="InterPro" id="IPR017907">
    <property type="entry name" value="Znf_RING_CS"/>
</dbReference>
<dbReference type="InterPro" id="IPR001650">
    <property type="entry name" value="Helicase_C-like"/>
</dbReference>
<keyword evidence="15" id="KW-1185">Reference proteome</keyword>
<dbReference type="PROSITE" id="PS51194">
    <property type="entry name" value="HELICASE_CTER"/>
    <property type="match status" value="1"/>
</dbReference>
<evidence type="ECO:0000256" key="9">
    <source>
        <dbReference type="PROSITE-ProRule" id="PRU00175"/>
    </source>
</evidence>
<keyword evidence="3" id="KW-0547">Nucleotide-binding</keyword>
<evidence type="ECO:0000313" key="15">
    <source>
        <dbReference type="Proteomes" id="UP000326924"/>
    </source>
</evidence>
<keyword evidence="7" id="KW-0862">Zinc</keyword>
<organism evidence="14 15">
    <name type="scientific">Sphaerosporella brunnea</name>
    <dbReference type="NCBI Taxonomy" id="1250544"/>
    <lineage>
        <taxon>Eukaryota</taxon>
        <taxon>Fungi</taxon>
        <taxon>Dikarya</taxon>
        <taxon>Ascomycota</taxon>
        <taxon>Pezizomycotina</taxon>
        <taxon>Pezizomycetes</taxon>
        <taxon>Pezizales</taxon>
        <taxon>Pyronemataceae</taxon>
        <taxon>Sphaerosporella</taxon>
    </lineage>
</organism>
<dbReference type="Pfam" id="PF00271">
    <property type="entry name" value="Helicase_C"/>
    <property type="match status" value="1"/>
</dbReference>
<evidence type="ECO:0000259" key="13">
    <source>
        <dbReference type="PROSITE" id="PS51194"/>
    </source>
</evidence>
<evidence type="ECO:0000256" key="1">
    <source>
        <dbReference type="ARBA" id="ARBA00007025"/>
    </source>
</evidence>
<dbReference type="InterPro" id="IPR049730">
    <property type="entry name" value="SNF2/RAD54-like_C"/>
</dbReference>
<dbReference type="FunCoup" id="A0A5J5EHM2">
    <property type="interactions" value="288"/>
</dbReference>
<dbReference type="InterPro" id="IPR000330">
    <property type="entry name" value="SNF2_N"/>
</dbReference>
<dbReference type="Gene3D" id="3.30.40.10">
    <property type="entry name" value="Zinc/RING finger domain, C3HC4 (zinc finger)"/>
    <property type="match status" value="1"/>
</dbReference>
<dbReference type="InParanoid" id="A0A5J5EHM2"/>
<dbReference type="SMART" id="SM00487">
    <property type="entry name" value="DEXDc"/>
    <property type="match status" value="1"/>
</dbReference>
<evidence type="ECO:0000256" key="3">
    <source>
        <dbReference type="ARBA" id="ARBA00022741"/>
    </source>
</evidence>
<dbReference type="InterPro" id="IPR014001">
    <property type="entry name" value="Helicase_ATP-bd"/>
</dbReference>
<dbReference type="CDD" id="cd18793">
    <property type="entry name" value="SF2_C_SNF"/>
    <property type="match status" value="1"/>
</dbReference>
<feature type="compositionally biased region" description="Basic residues" evidence="10">
    <location>
        <begin position="592"/>
        <end position="602"/>
    </location>
</feature>
<dbReference type="PANTHER" id="PTHR45626">
    <property type="entry name" value="TRANSCRIPTION TERMINATION FACTOR 2-RELATED"/>
    <property type="match status" value="1"/>
</dbReference>
<dbReference type="InterPro" id="IPR027370">
    <property type="entry name" value="Znf-RING_euk"/>
</dbReference>
<feature type="domain" description="Helicase ATP-binding" evidence="12">
    <location>
        <begin position="115"/>
        <end position="301"/>
    </location>
</feature>
<dbReference type="InterPro" id="IPR001841">
    <property type="entry name" value="Znf_RING"/>
</dbReference>
<dbReference type="InterPro" id="IPR027417">
    <property type="entry name" value="P-loop_NTPase"/>
</dbReference>
<dbReference type="Pfam" id="PF00176">
    <property type="entry name" value="SNF2-rel_dom"/>
    <property type="match status" value="1"/>
</dbReference>
<evidence type="ECO:0000256" key="8">
    <source>
        <dbReference type="ARBA" id="ARBA00022840"/>
    </source>
</evidence>
<feature type="compositionally biased region" description="Acidic residues" evidence="10">
    <location>
        <begin position="548"/>
        <end position="567"/>
    </location>
</feature>
<keyword evidence="6" id="KW-0347">Helicase</keyword>
<keyword evidence="2" id="KW-0479">Metal-binding</keyword>
<feature type="domain" description="RING-type" evidence="11">
    <location>
        <begin position="459"/>
        <end position="511"/>
    </location>
</feature>
<dbReference type="GO" id="GO:0005524">
    <property type="term" value="F:ATP binding"/>
    <property type="evidence" value="ECO:0007669"/>
    <property type="project" value="UniProtKB-KW"/>
</dbReference>
<dbReference type="SMART" id="SM00490">
    <property type="entry name" value="HELICc"/>
    <property type="match status" value="1"/>
</dbReference>
<evidence type="ECO:0000259" key="12">
    <source>
        <dbReference type="PROSITE" id="PS51192"/>
    </source>
</evidence>
<dbReference type="SUPFAM" id="SSF57850">
    <property type="entry name" value="RING/U-box"/>
    <property type="match status" value="1"/>
</dbReference>
<dbReference type="GO" id="GO:0008094">
    <property type="term" value="F:ATP-dependent activity, acting on DNA"/>
    <property type="evidence" value="ECO:0007669"/>
    <property type="project" value="TreeGrafter"/>
</dbReference>
<feature type="region of interest" description="Disordered" evidence="10">
    <location>
        <begin position="521"/>
        <end position="604"/>
    </location>
</feature>
<proteinExistence type="inferred from homology"/>
<evidence type="ECO:0000256" key="7">
    <source>
        <dbReference type="ARBA" id="ARBA00022833"/>
    </source>
</evidence>
<dbReference type="InterPro" id="IPR013083">
    <property type="entry name" value="Znf_RING/FYVE/PHD"/>
</dbReference>
<dbReference type="GO" id="GO:0005634">
    <property type="term" value="C:nucleus"/>
    <property type="evidence" value="ECO:0007669"/>
    <property type="project" value="TreeGrafter"/>
</dbReference>
<dbReference type="GO" id="GO:0016787">
    <property type="term" value="F:hydrolase activity"/>
    <property type="evidence" value="ECO:0007669"/>
    <property type="project" value="UniProtKB-KW"/>
</dbReference>
<protein>
    <submittedName>
        <fullName evidence="14">SNF2 family N-terminal domain-containing protein</fullName>
    </submittedName>
</protein>
<evidence type="ECO:0000313" key="14">
    <source>
        <dbReference type="EMBL" id="KAA8894406.1"/>
    </source>
</evidence>
<gene>
    <name evidence="14" type="ORF">FN846DRAFT_786408</name>
</gene>
<reference evidence="14 15" key="1">
    <citation type="submission" date="2019-09" db="EMBL/GenBank/DDBJ databases">
        <title>Draft genome of the ectomycorrhizal ascomycete Sphaerosporella brunnea.</title>
        <authorList>
            <consortium name="DOE Joint Genome Institute"/>
            <person name="Benucci G.M."/>
            <person name="Marozzi G."/>
            <person name="Antonielli L."/>
            <person name="Sanchez S."/>
            <person name="Marco P."/>
            <person name="Wang X."/>
            <person name="Falini L.B."/>
            <person name="Barry K."/>
            <person name="Haridas S."/>
            <person name="Lipzen A."/>
            <person name="Labutti K."/>
            <person name="Grigoriev I.V."/>
            <person name="Murat C."/>
            <person name="Martin F."/>
            <person name="Albertini E."/>
            <person name="Donnini D."/>
            <person name="Bonito G."/>
        </authorList>
    </citation>
    <scope>NUCLEOTIDE SEQUENCE [LARGE SCALE GENOMIC DNA]</scope>
    <source>
        <strain evidence="14 15">Sb_GMNB300</strain>
    </source>
</reference>
<dbReference type="OrthoDB" id="423559at2759"/>
<dbReference type="Gene3D" id="3.40.50.10810">
    <property type="entry name" value="Tandem AAA-ATPase domain"/>
    <property type="match status" value="1"/>
</dbReference>
<keyword evidence="8" id="KW-0067">ATP-binding</keyword>
<sequence length="827" mass="93281">MDPFDQQPSVLLKAEDLQPSLNLPNPHQIVDASGNVLLNGSWEVPGGLNKLSGAVRNYVDYVSNDPTKSLAEIKSLLQNIRPDMEIPKEEREGTPEAMLYPLMEHQKVGLTWLKKMEEGPTKGGILADDMGLGKTIQTLALLVSRPSQDEKRKTTLVVTPVAVLKQWEKEIKKKLKNDHQLSVCIYHCQGKKIKSFADLAQYDVVLTTFGTIASEYKRKEIYLRNMTAGNAGPEPAQIILGKASKFYRVVIDEAQWIKNRDTQSSKGCYSIDAQYRLCLSGTPMQNSCDELFSLLRFLRIKPYNEWSTFAETFSRPLKQKSNYSANQAMSKLQALLKAILLRRTKDSTIDGQPILALPPKEIVMVHAVFSQDEKEFYDALESKSKIQFNKYLRQNAVGRNYSNLLVLLLRLRQACCHPHLINDIEEAKDEGDRDEILDLVHQLSPEVVKRIKQSESLECPVCLDVSDNPSIVIPCGHLFCKECLLQVQTQHEQSNLARGDDNSKLRCPGCRGELDPKRITSLSSFKMVHPPEGDDADRGASGLRRDSDDDLIYDSDSEDEEERDADEYGNLKNSVIPDDAGYGDHPAPKLAAKSKGKGKQKAGRTLAEVRKDAMRNEKSKQLYHKYLQKRWVDSAKVAKCMELLERIQQAHPHEKTIVFSQFTSLLDFLEIPISRKSIEYRRYDGGMSSTKRNQSINDFIDDADVKVLLVSLKAGNSGLNLAVASQVIIFDPFYNPYIELQAIDRAHRIGQQRRVVVHRLVVAGTVEDRVLALQEKKKALIEGALDENAQRGLGRLTAKDLGFLFVRHLLSSYSFMHLTTDKSIGNW</sequence>
<dbReference type="GO" id="GO:0000724">
    <property type="term" value="P:double-strand break repair via homologous recombination"/>
    <property type="evidence" value="ECO:0007669"/>
    <property type="project" value="TreeGrafter"/>
</dbReference>
<evidence type="ECO:0000256" key="10">
    <source>
        <dbReference type="SAM" id="MobiDB-lite"/>
    </source>
</evidence>
<feature type="domain" description="Helicase C-terminal" evidence="13">
    <location>
        <begin position="639"/>
        <end position="797"/>
    </location>
</feature>
<dbReference type="CDD" id="cd18008">
    <property type="entry name" value="DEXDc_SHPRH-like"/>
    <property type="match status" value="1"/>
</dbReference>
<dbReference type="AlphaFoldDB" id="A0A5J5EHM2"/>
<dbReference type="GO" id="GO:0008270">
    <property type="term" value="F:zinc ion binding"/>
    <property type="evidence" value="ECO:0007669"/>
    <property type="project" value="UniProtKB-KW"/>
</dbReference>
<dbReference type="PROSITE" id="PS00518">
    <property type="entry name" value="ZF_RING_1"/>
    <property type="match status" value="1"/>
</dbReference>
<dbReference type="SMART" id="SM00184">
    <property type="entry name" value="RING"/>
    <property type="match status" value="1"/>
</dbReference>
<feature type="compositionally biased region" description="Basic and acidic residues" evidence="10">
    <location>
        <begin position="529"/>
        <end position="547"/>
    </location>
</feature>
<evidence type="ECO:0000256" key="4">
    <source>
        <dbReference type="ARBA" id="ARBA00022771"/>
    </source>
</evidence>
<dbReference type="GO" id="GO:0004386">
    <property type="term" value="F:helicase activity"/>
    <property type="evidence" value="ECO:0007669"/>
    <property type="project" value="UniProtKB-KW"/>
</dbReference>
<dbReference type="Gene3D" id="3.40.50.300">
    <property type="entry name" value="P-loop containing nucleotide triphosphate hydrolases"/>
    <property type="match status" value="2"/>
</dbReference>
<dbReference type="EMBL" id="VXIS01000342">
    <property type="protein sequence ID" value="KAA8894406.1"/>
    <property type="molecule type" value="Genomic_DNA"/>
</dbReference>
<name>A0A5J5EHM2_9PEZI</name>
<evidence type="ECO:0000256" key="5">
    <source>
        <dbReference type="ARBA" id="ARBA00022801"/>
    </source>
</evidence>
<keyword evidence="5" id="KW-0378">Hydrolase</keyword>
<dbReference type="Proteomes" id="UP000326924">
    <property type="component" value="Unassembled WGS sequence"/>
</dbReference>
<dbReference type="PROSITE" id="PS50089">
    <property type="entry name" value="ZF_RING_2"/>
    <property type="match status" value="1"/>
</dbReference>
<evidence type="ECO:0000259" key="11">
    <source>
        <dbReference type="PROSITE" id="PS50089"/>
    </source>
</evidence>
<dbReference type="PANTHER" id="PTHR45626:SF16">
    <property type="entry name" value="ATP-DEPENDENT HELICASE ULS1"/>
    <property type="match status" value="1"/>
</dbReference>
<comment type="similarity">
    <text evidence="1">Belongs to the SNF2/RAD54 helicase family.</text>
</comment>
<accession>A0A5J5EHM2</accession>
<keyword evidence="4 9" id="KW-0863">Zinc-finger</keyword>
<comment type="caution">
    <text evidence="14">The sequence shown here is derived from an EMBL/GenBank/DDBJ whole genome shotgun (WGS) entry which is preliminary data.</text>
</comment>
<evidence type="ECO:0000256" key="2">
    <source>
        <dbReference type="ARBA" id="ARBA00022723"/>
    </source>
</evidence>
<evidence type="ECO:0000256" key="6">
    <source>
        <dbReference type="ARBA" id="ARBA00022806"/>
    </source>
</evidence>
<dbReference type="InterPro" id="IPR050628">
    <property type="entry name" value="SNF2_RAD54_helicase_TF"/>
</dbReference>
<dbReference type="Pfam" id="PF13445">
    <property type="entry name" value="zf-RING_UBOX"/>
    <property type="match status" value="1"/>
</dbReference>
<dbReference type="InterPro" id="IPR038718">
    <property type="entry name" value="SNF2-like_sf"/>
</dbReference>
<dbReference type="GO" id="GO:0005737">
    <property type="term" value="C:cytoplasm"/>
    <property type="evidence" value="ECO:0007669"/>
    <property type="project" value="TreeGrafter"/>
</dbReference>
<dbReference type="PROSITE" id="PS51192">
    <property type="entry name" value="HELICASE_ATP_BIND_1"/>
    <property type="match status" value="1"/>
</dbReference>
<dbReference type="SUPFAM" id="SSF52540">
    <property type="entry name" value="P-loop containing nucleoside triphosphate hydrolases"/>
    <property type="match status" value="2"/>
</dbReference>